<dbReference type="NCBIfam" id="NF001299">
    <property type="entry name" value="PRK00241.1"/>
    <property type="match status" value="1"/>
</dbReference>
<dbReference type="CDD" id="cd03429">
    <property type="entry name" value="NUDIX_NADH_pyrophosphatase_Nudt13"/>
    <property type="match status" value="1"/>
</dbReference>
<dbReference type="InterPro" id="IPR036770">
    <property type="entry name" value="Ankyrin_rpt-contain_sf"/>
</dbReference>
<protein>
    <recommendedName>
        <fullName evidence="14">NAD-capped RNA hydrolase NUDT12</fullName>
        <ecNumber evidence="6">3.6.1.22</ecNumber>
    </recommendedName>
    <alternativeName>
        <fullName evidence="15">NADH pyrophosphatase NUDT12</fullName>
    </alternativeName>
    <alternativeName>
        <fullName evidence="16">Nucleoside diphosphate-linked moiety X motif 12</fullName>
    </alternativeName>
</protein>
<organism evidence="24 25">
    <name type="scientific">Hippocampus comes</name>
    <name type="common">Tiger tail seahorse</name>
    <dbReference type="NCBI Taxonomy" id="109280"/>
    <lineage>
        <taxon>Eukaryota</taxon>
        <taxon>Metazoa</taxon>
        <taxon>Chordata</taxon>
        <taxon>Craniata</taxon>
        <taxon>Vertebrata</taxon>
        <taxon>Euteleostomi</taxon>
        <taxon>Actinopterygii</taxon>
        <taxon>Neopterygii</taxon>
        <taxon>Teleostei</taxon>
        <taxon>Neoteleostei</taxon>
        <taxon>Acanthomorphata</taxon>
        <taxon>Syngnathiaria</taxon>
        <taxon>Syngnathiformes</taxon>
        <taxon>Syngnathoidei</taxon>
        <taxon>Syngnathidae</taxon>
        <taxon>Hippocampus</taxon>
    </lineage>
</organism>
<dbReference type="GO" id="GO:0005777">
    <property type="term" value="C:peroxisome"/>
    <property type="evidence" value="ECO:0007669"/>
    <property type="project" value="UniProtKB-SubCell"/>
</dbReference>
<keyword evidence="22" id="KW-0040">ANK repeat</keyword>
<dbReference type="Pfam" id="PF09296">
    <property type="entry name" value="NUDIX-like"/>
    <property type="match status" value="1"/>
</dbReference>
<evidence type="ECO:0000256" key="8">
    <source>
        <dbReference type="ARBA" id="ARBA00022801"/>
    </source>
</evidence>
<comment type="similarity">
    <text evidence="5">Belongs to the Nudix hydrolase family. NudC subfamily.</text>
</comment>
<dbReference type="OMA" id="CNTRTTL"/>
<name>A0A3Q2Z0C9_HIPCM</name>
<dbReference type="Ensembl" id="ENSHCOT00000018381.1">
    <property type="protein sequence ID" value="ENSHCOP00000024817.1"/>
    <property type="gene ID" value="ENSHCOG00000014464.1"/>
</dbReference>
<keyword evidence="12" id="KW-0576">Peroxisome</keyword>
<comment type="cofactor">
    <cofactor evidence="1">
        <name>Mg(2+)</name>
        <dbReference type="ChEBI" id="CHEBI:18420"/>
    </cofactor>
</comment>
<dbReference type="InterPro" id="IPR050241">
    <property type="entry name" value="NAD-cap_RNA_hydrolase_NudC"/>
</dbReference>
<keyword evidence="25" id="KW-1185">Reference proteome</keyword>
<evidence type="ECO:0000256" key="5">
    <source>
        <dbReference type="ARBA" id="ARBA00009595"/>
    </source>
</evidence>
<evidence type="ECO:0000256" key="9">
    <source>
        <dbReference type="ARBA" id="ARBA00022842"/>
    </source>
</evidence>
<dbReference type="InterPro" id="IPR015797">
    <property type="entry name" value="NUDIX_hydrolase-like_dom_sf"/>
</dbReference>
<evidence type="ECO:0000313" key="24">
    <source>
        <dbReference type="Ensembl" id="ENSHCOP00000024817.1"/>
    </source>
</evidence>
<feature type="repeat" description="ANK" evidence="22">
    <location>
        <begin position="42"/>
        <end position="74"/>
    </location>
</feature>
<evidence type="ECO:0000256" key="11">
    <source>
        <dbReference type="ARBA" id="ARBA00023027"/>
    </source>
</evidence>
<keyword evidence="10" id="KW-0521">NADP</keyword>
<dbReference type="InterPro" id="IPR000086">
    <property type="entry name" value="NUDIX_hydrolase_dom"/>
</dbReference>
<keyword evidence="8" id="KW-0378">Hydrolase</keyword>
<dbReference type="FunFam" id="3.90.79.10:FF:000023">
    <property type="entry name" value="Peroxisomal NADH pyrophosphatase NUDT12"/>
    <property type="match status" value="1"/>
</dbReference>
<proteinExistence type="inferred from homology"/>
<dbReference type="SMART" id="SM00248">
    <property type="entry name" value="ANK"/>
    <property type="match status" value="1"/>
</dbReference>
<dbReference type="GO" id="GO:0046872">
    <property type="term" value="F:metal ion binding"/>
    <property type="evidence" value="ECO:0007669"/>
    <property type="project" value="UniProtKB-KW"/>
</dbReference>
<evidence type="ECO:0000256" key="7">
    <source>
        <dbReference type="ARBA" id="ARBA00022723"/>
    </source>
</evidence>
<dbReference type="GeneTree" id="ENSGT00940000157592"/>
<dbReference type="Pfam" id="PF09297">
    <property type="entry name" value="Zn_ribbon_NUD"/>
    <property type="match status" value="1"/>
</dbReference>
<feature type="domain" description="Nudix hydrolase" evidence="23">
    <location>
        <begin position="295"/>
        <end position="423"/>
    </location>
</feature>
<accession>A0A3Q2Z0C9</accession>
<dbReference type="Pfam" id="PF00293">
    <property type="entry name" value="NUDIX"/>
    <property type="match status" value="1"/>
</dbReference>
<evidence type="ECO:0000256" key="18">
    <source>
        <dbReference type="ARBA" id="ARBA00046702"/>
    </source>
</evidence>
<dbReference type="InterPro" id="IPR020084">
    <property type="entry name" value="NUDIX_hydrolase_CS"/>
</dbReference>
<dbReference type="GO" id="GO:0019677">
    <property type="term" value="P:NAD+ catabolic process"/>
    <property type="evidence" value="ECO:0007669"/>
    <property type="project" value="TreeGrafter"/>
</dbReference>
<evidence type="ECO:0000256" key="21">
    <source>
        <dbReference type="ARBA" id="ARBA00049264"/>
    </source>
</evidence>
<keyword evidence="11" id="KW-0520">NAD</keyword>
<dbReference type="Gene3D" id="3.90.79.20">
    <property type="match status" value="1"/>
</dbReference>
<dbReference type="PANTHER" id="PTHR42904">
    <property type="entry name" value="NUDIX HYDROLASE, NUDC SUBFAMILY"/>
    <property type="match status" value="1"/>
</dbReference>
<dbReference type="PROSITE" id="PS00893">
    <property type="entry name" value="NUDIX_BOX"/>
    <property type="match status" value="1"/>
</dbReference>
<evidence type="ECO:0000256" key="19">
    <source>
        <dbReference type="ARBA" id="ARBA00047501"/>
    </source>
</evidence>
<evidence type="ECO:0000259" key="23">
    <source>
        <dbReference type="PROSITE" id="PS51462"/>
    </source>
</evidence>
<dbReference type="GO" id="GO:0006742">
    <property type="term" value="P:NADP+ catabolic process"/>
    <property type="evidence" value="ECO:0007669"/>
    <property type="project" value="TreeGrafter"/>
</dbReference>
<dbReference type="SUPFAM" id="SSF48403">
    <property type="entry name" value="Ankyrin repeat"/>
    <property type="match status" value="1"/>
</dbReference>
<evidence type="ECO:0000256" key="14">
    <source>
        <dbReference type="ARBA" id="ARBA00023869"/>
    </source>
</evidence>
<evidence type="ECO:0000256" key="13">
    <source>
        <dbReference type="ARBA" id="ARBA00023679"/>
    </source>
</evidence>
<evidence type="ECO:0000256" key="1">
    <source>
        <dbReference type="ARBA" id="ARBA00001946"/>
    </source>
</evidence>
<dbReference type="PROSITE" id="PS51462">
    <property type="entry name" value="NUDIX"/>
    <property type="match status" value="1"/>
</dbReference>
<comment type="catalytic activity">
    <reaction evidence="13">
        <text>a 5'-end NAD(+)-phospho-ribonucleoside in mRNA + H2O = a 5'-end phospho-adenosine-phospho-ribonucleoside in mRNA + beta-nicotinamide D-ribonucleotide + 2 H(+)</text>
        <dbReference type="Rhea" id="RHEA:60876"/>
        <dbReference type="Rhea" id="RHEA-COMP:15698"/>
        <dbReference type="Rhea" id="RHEA-COMP:15719"/>
        <dbReference type="ChEBI" id="CHEBI:14649"/>
        <dbReference type="ChEBI" id="CHEBI:15377"/>
        <dbReference type="ChEBI" id="CHEBI:15378"/>
        <dbReference type="ChEBI" id="CHEBI:144029"/>
        <dbReference type="ChEBI" id="CHEBI:144051"/>
    </reaction>
    <physiologicalReaction direction="left-to-right" evidence="13">
        <dbReference type="Rhea" id="RHEA:60877"/>
    </physiologicalReaction>
</comment>
<evidence type="ECO:0000256" key="2">
    <source>
        <dbReference type="ARBA" id="ARBA00001947"/>
    </source>
</evidence>
<evidence type="ECO:0000256" key="16">
    <source>
        <dbReference type="ARBA" id="ARBA00031178"/>
    </source>
</evidence>
<dbReference type="SUPFAM" id="SSF55811">
    <property type="entry name" value="Nudix"/>
    <property type="match status" value="1"/>
</dbReference>
<dbReference type="InterPro" id="IPR015375">
    <property type="entry name" value="NADH_PPase-like_N"/>
</dbReference>
<dbReference type="Pfam" id="PF12796">
    <property type="entry name" value="Ank_2"/>
    <property type="match status" value="1"/>
</dbReference>
<dbReference type="Gene3D" id="1.25.40.20">
    <property type="entry name" value="Ankyrin repeat-containing domain"/>
    <property type="match status" value="1"/>
</dbReference>
<dbReference type="EC" id="3.6.1.22" evidence="6"/>
<evidence type="ECO:0000256" key="6">
    <source>
        <dbReference type="ARBA" id="ARBA00012381"/>
    </source>
</evidence>
<evidence type="ECO:0000313" key="25">
    <source>
        <dbReference type="Proteomes" id="UP000264820"/>
    </source>
</evidence>
<evidence type="ECO:0000256" key="22">
    <source>
        <dbReference type="PROSITE-ProRule" id="PRU00023"/>
    </source>
</evidence>
<comment type="function">
    <text evidence="17">mRNA decapping enzyme that specifically removes the nicotinamide adenine dinucleotide (NAD) cap from a subset of mRNAs by hydrolyzing the diphosphate linkage to produce nicotinamide mononucleotide (NMN) and 5' monophosphate mRNA. The NAD-cap is present at the 5'-end of some RNAs; in contrast to the canonical N7 methylguanosine (m7G) cap, the NAD cap promotes mRNA decay. Preferentially acts on NAD-capped transcripts in response to nutrient stress. Also acts on free nicotinamide adenine dinucleotide molecules: hydrolyzes NAD(H) into NMN(H) and AMP, and NADPH into NMNH and 2',5'-ADP. May act to regulate the concentration of peroxisomal nicotinamide nucleotide cofactors required for oxidative metabolism in this organelle. Regulates the levels of circadian clock components PER1, PER2, PER3 and CRY2 in the liver.</text>
</comment>
<evidence type="ECO:0000256" key="4">
    <source>
        <dbReference type="ARBA" id="ARBA00004463"/>
    </source>
</evidence>
<comment type="cofactor">
    <cofactor evidence="2">
        <name>Zn(2+)</name>
        <dbReference type="ChEBI" id="CHEBI:29105"/>
    </cofactor>
</comment>
<keyword evidence="7" id="KW-0479">Metal-binding</keyword>
<dbReference type="GO" id="GO:0035529">
    <property type="term" value="F:NADH pyrophosphatase activity"/>
    <property type="evidence" value="ECO:0007669"/>
    <property type="project" value="TreeGrafter"/>
</dbReference>
<comment type="catalytic activity">
    <reaction evidence="20">
        <text>NAD(+) + H2O = beta-nicotinamide D-ribonucleotide + AMP + 2 H(+)</text>
        <dbReference type="Rhea" id="RHEA:11800"/>
        <dbReference type="ChEBI" id="CHEBI:14649"/>
        <dbReference type="ChEBI" id="CHEBI:15377"/>
        <dbReference type="ChEBI" id="CHEBI:15378"/>
        <dbReference type="ChEBI" id="CHEBI:57540"/>
        <dbReference type="ChEBI" id="CHEBI:456215"/>
        <dbReference type="EC" id="3.6.1.22"/>
    </reaction>
    <physiologicalReaction direction="left-to-right" evidence="20">
        <dbReference type="Rhea" id="RHEA:11801"/>
    </physiologicalReaction>
</comment>
<evidence type="ECO:0000256" key="10">
    <source>
        <dbReference type="ARBA" id="ARBA00022857"/>
    </source>
</evidence>
<dbReference type="STRING" id="109280.ENSHCOP00000024817"/>
<dbReference type="InterPro" id="IPR015376">
    <property type="entry name" value="Znr_NADH_PPase"/>
</dbReference>
<comment type="subunit">
    <text evidence="18">Homodimer. Homodimerization is essential for its catalytic activity and protein stability. Interacts (via ANK repeats) with BLMH.</text>
</comment>
<dbReference type="AlphaFoldDB" id="A0A3Q2Z0C9"/>
<comment type="subcellular location">
    <subcellularLocation>
        <location evidence="4">Cytoplasmic granule</location>
    </subcellularLocation>
    <subcellularLocation>
        <location evidence="3">Peroxisome</location>
    </subcellularLocation>
</comment>
<evidence type="ECO:0000256" key="3">
    <source>
        <dbReference type="ARBA" id="ARBA00004275"/>
    </source>
</evidence>
<evidence type="ECO:0000256" key="15">
    <source>
        <dbReference type="ARBA" id="ARBA00030313"/>
    </source>
</evidence>
<dbReference type="PROSITE" id="PS50088">
    <property type="entry name" value="ANK_REPEAT"/>
    <property type="match status" value="1"/>
</dbReference>
<sequence>MSGVPEEEVVAKFLDASSRGDQAQVTSLLSAVPSLLERTGPRGWTALMLAARSGHAGVVQTLLRHGSDKSRVNSSGQSASDVAAFWGHEHVSAFLGDRDGAGVENYFGSEPLDRLSAKRSDAAWLEAKKKDPASVFLLFSDLSPMLHRDQQGVQHLCRLGYEAVKDLLEKPEPVLVFLGVEKRRRSATATENPSEELPAWFAISSNEDEAALLGRCPYGEQKCSFASTPHRDLLHLTHEDAGVLAPARALLAWHQRYAFCSTCGSATVSEEGGHKRSCRKQQCPSNKGVHNTCYPRTDPVVIMLVVHPDGNQCLLGRKSVFPAGMFSCLAGFIEPGETLEAAARREVCEESGVLVGAVRYVSCQPWPMPSQLMIGCLCIAVATDIVVDRSEIEEARWFPRQQVMEALLGAGSRPGPVQSGLVLPPKQTIAHQLLRHWISTAANL</sequence>
<dbReference type="PANTHER" id="PTHR42904:SF6">
    <property type="entry name" value="NAD-CAPPED RNA HYDROLASE NUDT12"/>
    <property type="match status" value="1"/>
</dbReference>
<reference evidence="24" key="1">
    <citation type="submission" date="2025-08" db="UniProtKB">
        <authorList>
            <consortium name="Ensembl"/>
        </authorList>
    </citation>
    <scope>IDENTIFICATION</scope>
</reference>
<keyword evidence="9" id="KW-0460">Magnesium</keyword>
<reference evidence="24" key="2">
    <citation type="submission" date="2025-09" db="UniProtKB">
        <authorList>
            <consortium name="Ensembl"/>
        </authorList>
    </citation>
    <scope>IDENTIFICATION</scope>
</reference>
<dbReference type="GO" id="GO:0005829">
    <property type="term" value="C:cytosol"/>
    <property type="evidence" value="ECO:0007669"/>
    <property type="project" value="TreeGrafter"/>
</dbReference>
<dbReference type="InterPro" id="IPR002110">
    <property type="entry name" value="Ankyrin_rpt"/>
</dbReference>
<evidence type="ECO:0000256" key="20">
    <source>
        <dbReference type="ARBA" id="ARBA00049196"/>
    </source>
</evidence>
<evidence type="ECO:0000256" key="17">
    <source>
        <dbReference type="ARBA" id="ARBA00045837"/>
    </source>
</evidence>
<dbReference type="PROSITE" id="PS50297">
    <property type="entry name" value="ANK_REP_REGION"/>
    <property type="match status" value="1"/>
</dbReference>
<evidence type="ECO:0000256" key="12">
    <source>
        <dbReference type="ARBA" id="ARBA00023140"/>
    </source>
</evidence>
<comment type="catalytic activity">
    <reaction evidence="21">
        <text>NADH + H2O = reduced beta-nicotinamide D-ribonucleotide + AMP + 2 H(+)</text>
        <dbReference type="Rhea" id="RHEA:48868"/>
        <dbReference type="ChEBI" id="CHEBI:15377"/>
        <dbReference type="ChEBI" id="CHEBI:15378"/>
        <dbReference type="ChEBI" id="CHEBI:57945"/>
        <dbReference type="ChEBI" id="CHEBI:90832"/>
        <dbReference type="ChEBI" id="CHEBI:456215"/>
        <dbReference type="EC" id="3.6.1.22"/>
    </reaction>
    <physiologicalReaction direction="left-to-right" evidence="21">
        <dbReference type="Rhea" id="RHEA:48869"/>
    </physiologicalReaction>
</comment>
<dbReference type="InterPro" id="IPR049734">
    <property type="entry name" value="NudC-like_C"/>
</dbReference>
<comment type="catalytic activity">
    <reaction evidence="19">
        <text>NADPH + H2O = reduced beta-nicotinamide D-ribonucleotide + adenosine 2',5'-bisphosphate + 2 H(+)</text>
        <dbReference type="Rhea" id="RHEA:60820"/>
        <dbReference type="ChEBI" id="CHEBI:15377"/>
        <dbReference type="ChEBI" id="CHEBI:15378"/>
        <dbReference type="ChEBI" id="CHEBI:57783"/>
        <dbReference type="ChEBI" id="CHEBI:90832"/>
        <dbReference type="ChEBI" id="CHEBI:194156"/>
    </reaction>
    <physiologicalReaction direction="left-to-right" evidence="19">
        <dbReference type="Rhea" id="RHEA:60821"/>
    </physiologicalReaction>
</comment>
<dbReference type="Proteomes" id="UP000264820">
    <property type="component" value="Unplaced"/>
</dbReference>
<dbReference type="Gene3D" id="3.90.79.10">
    <property type="entry name" value="Nucleoside Triphosphate Pyrophosphohydrolase"/>
    <property type="match status" value="1"/>
</dbReference>